<organism evidence="1 2">
    <name type="scientific">Ixodes persulcatus</name>
    <name type="common">Taiga tick</name>
    <dbReference type="NCBI Taxonomy" id="34615"/>
    <lineage>
        <taxon>Eukaryota</taxon>
        <taxon>Metazoa</taxon>
        <taxon>Ecdysozoa</taxon>
        <taxon>Arthropoda</taxon>
        <taxon>Chelicerata</taxon>
        <taxon>Arachnida</taxon>
        <taxon>Acari</taxon>
        <taxon>Parasitiformes</taxon>
        <taxon>Ixodida</taxon>
        <taxon>Ixodoidea</taxon>
        <taxon>Ixodidae</taxon>
        <taxon>Ixodinae</taxon>
        <taxon>Ixodes</taxon>
    </lineage>
</organism>
<evidence type="ECO:0000313" key="2">
    <source>
        <dbReference type="Proteomes" id="UP000805193"/>
    </source>
</evidence>
<keyword evidence="2" id="KW-1185">Reference proteome</keyword>
<gene>
    <name evidence="1" type="ORF">HPB47_018298</name>
</gene>
<accession>A0AC60QL46</accession>
<dbReference type="Proteomes" id="UP000805193">
    <property type="component" value="Unassembled WGS sequence"/>
</dbReference>
<comment type="caution">
    <text evidence="1">The sequence shown here is derived from an EMBL/GenBank/DDBJ whole genome shotgun (WGS) entry which is preliminary data.</text>
</comment>
<protein>
    <submittedName>
        <fullName evidence="1">Uncharacterized protein</fullName>
    </submittedName>
</protein>
<reference evidence="1 2" key="1">
    <citation type="journal article" date="2020" name="Cell">
        <title>Large-Scale Comparative Analyses of Tick Genomes Elucidate Their Genetic Diversity and Vector Capacities.</title>
        <authorList>
            <consortium name="Tick Genome and Microbiome Consortium (TIGMIC)"/>
            <person name="Jia N."/>
            <person name="Wang J."/>
            <person name="Shi W."/>
            <person name="Du L."/>
            <person name="Sun Y."/>
            <person name="Zhan W."/>
            <person name="Jiang J.F."/>
            <person name="Wang Q."/>
            <person name="Zhang B."/>
            <person name="Ji P."/>
            <person name="Bell-Sakyi L."/>
            <person name="Cui X.M."/>
            <person name="Yuan T.T."/>
            <person name="Jiang B.G."/>
            <person name="Yang W.F."/>
            <person name="Lam T.T."/>
            <person name="Chang Q.C."/>
            <person name="Ding S.J."/>
            <person name="Wang X.J."/>
            <person name="Zhu J.G."/>
            <person name="Ruan X.D."/>
            <person name="Zhao L."/>
            <person name="Wei J.T."/>
            <person name="Ye R.Z."/>
            <person name="Que T.C."/>
            <person name="Du C.H."/>
            <person name="Zhou Y.H."/>
            <person name="Cheng J.X."/>
            <person name="Dai P.F."/>
            <person name="Guo W.B."/>
            <person name="Han X.H."/>
            <person name="Huang E.J."/>
            <person name="Li L.F."/>
            <person name="Wei W."/>
            <person name="Gao Y.C."/>
            <person name="Liu J.Z."/>
            <person name="Shao H.Z."/>
            <person name="Wang X."/>
            <person name="Wang C.C."/>
            <person name="Yang T.C."/>
            <person name="Huo Q.B."/>
            <person name="Li W."/>
            <person name="Chen H.Y."/>
            <person name="Chen S.E."/>
            <person name="Zhou L.G."/>
            <person name="Ni X.B."/>
            <person name="Tian J.H."/>
            <person name="Sheng Y."/>
            <person name="Liu T."/>
            <person name="Pan Y.S."/>
            <person name="Xia L.Y."/>
            <person name="Li J."/>
            <person name="Zhao F."/>
            <person name="Cao W.C."/>
        </authorList>
    </citation>
    <scope>NUCLEOTIDE SEQUENCE [LARGE SCALE GENOMIC DNA]</scope>
    <source>
        <strain evidence="1">Iper-2018</strain>
    </source>
</reference>
<name>A0AC60QL46_IXOPE</name>
<evidence type="ECO:0000313" key="1">
    <source>
        <dbReference type="EMBL" id="KAG0435829.1"/>
    </source>
</evidence>
<dbReference type="EMBL" id="JABSTQ010007362">
    <property type="protein sequence ID" value="KAG0435829.1"/>
    <property type="molecule type" value="Genomic_DNA"/>
</dbReference>
<sequence>MIQETHSEETPRLPGYPSHNSPPSERVTSKGKGRRVCTFVRKEITFMEHELIGRSTIEHCTVEVITGRKGKESTFLVNVYSNPSHGHRSSRHYSTRRERNPDHNKERRLARGRALVDLHAREGAVYVDAAEYQGSSDAVVSRGIDGCNRRPRRASGLEESTGRKRWPSPLACCDSRKAAKNYAKGRICSEAARTMRKAEDIGRNSAVVIKWFPAHMGSDVSERGNANHIEMDNAAARGLTNRAAANTANSECWSRYSAKDKMTSFNKIVRAPAHSRRLTHRRNCHIFPRISDITWETPCLALGHLLLEPGSGF</sequence>
<proteinExistence type="predicted"/>